<reference evidence="19" key="2">
    <citation type="submission" date="2020-05" db="UniProtKB">
        <authorList>
            <consortium name="EnsemblMetazoa"/>
        </authorList>
    </citation>
    <scope>IDENTIFICATION</scope>
    <source>
        <strain evidence="19">IAEA</strain>
    </source>
</reference>
<dbReference type="SUPFAM" id="SSF103473">
    <property type="entry name" value="MFS general substrate transporter"/>
    <property type="match status" value="1"/>
</dbReference>
<dbReference type="InterPro" id="IPR005828">
    <property type="entry name" value="MFS_sugar_transport-like"/>
</dbReference>
<feature type="transmembrane region" description="Helical" evidence="17">
    <location>
        <begin position="322"/>
        <end position="343"/>
    </location>
</feature>
<keyword evidence="10" id="KW-0479">Metal-binding</keyword>
<keyword evidence="7" id="KW-0964">Secreted</keyword>
<evidence type="ECO:0000256" key="3">
    <source>
        <dbReference type="ARBA" id="ARBA00004613"/>
    </source>
</evidence>
<evidence type="ECO:0000259" key="18">
    <source>
        <dbReference type="PROSITE" id="PS50850"/>
    </source>
</evidence>
<dbReference type="AlphaFoldDB" id="A0A1A9WFE2"/>
<feature type="transmembrane region" description="Helical" evidence="17">
    <location>
        <begin position="267"/>
        <end position="288"/>
    </location>
</feature>
<feature type="transmembrane region" description="Helical" evidence="17">
    <location>
        <begin position="295"/>
        <end position="316"/>
    </location>
</feature>
<evidence type="ECO:0000256" key="12">
    <source>
        <dbReference type="ARBA" id="ARBA00022989"/>
    </source>
</evidence>
<comment type="similarity">
    <text evidence="4">Belongs to the glutaminyl-peptide cyclotransferase family.</text>
</comment>
<dbReference type="CDD" id="cd03880">
    <property type="entry name" value="M28_QC_like"/>
    <property type="match status" value="1"/>
</dbReference>
<evidence type="ECO:0000256" key="1">
    <source>
        <dbReference type="ARBA" id="ARBA00000001"/>
    </source>
</evidence>
<protein>
    <recommendedName>
        <fullName evidence="6">Glutaminyl-peptide cyclotransferase</fullName>
        <ecNumber evidence="5">2.3.2.5</ecNumber>
    </recommendedName>
</protein>
<dbReference type="PANTHER" id="PTHR12283">
    <property type="entry name" value="GLUTAMINYL-PEPTIDE CYCLOTRANSFERASE"/>
    <property type="match status" value="1"/>
</dbReference>
<feature type="domain" description="Major facilitator superfamily (MFS) profile" evidence="18">
    <location>
        <begin position="97"/>
        <end position="582"/>
    </location>
</feature>
<dbReference type="InterPro" id="IPR036259">
    <property type="entry name" value="MFS_trans_sf"/>
</dbReference>
<evidence type="ECO:0000256" key="4">
    <source>
        <dbReference type="ARBA" id="ARBA00006014"/>
    </source>
</evidence>
<dbReference type="PROSITE" id="PS50850">
    <property type="entry name" value="MFS"/>
    <property type="match status" value="1"/>
</dbReference>
<evidence type="ECO:0000256" key="14">
    <source>
        <dbReference type="ARBA" id="ARBA00023157"/>
    </source>
</evidence>
<accession>A0A1A9WFE2</accession>
<proteinExistence type="inferred from homology"/>
<dbReference type="Pfam" id="PF04389">
    <property type="entry name" value="Peptidase_M28"/>
    <property type="match status" value="1"/>
</dbReference>
<evidence type="ECO:0000256" key="17">
    <source>
        <dbReference type="SAM" id="Phobius"/>
    </source>
</evidence>
<dbReference type="VEuPathDB" id="VectorBase:GBRI017662"/>
<keyword evidence="15" id="KW-0012">Acyltransferase</keyword>
<comment type="catalytic activity">
    <reaction evidence="1">
        <text>N-terminal L-glutaminyl-[peptide] = N-terminal 5-oxo-L-prolyl-[peptide] + NH4(+)</text>
        <dbReference type="Rhea" id="RHEA:23652"/>
        <dbReference type="Rhea" id="RHEA-COMP:11736"/>
        <dbReference type="Rhea" id="RHEA-COMP:11846"/>
        <dbReference type="ChEBI" id="CHEBI:28938"/>
        <dbReference type="ChEBI" id="CHEBI:64722"/>
        <dbReference type="ChEBI" id="CHEBI:87215"/>
        <dbReference type="EC" id="2.3.2.5"/>
    </reaction>
</comment>
<evidence type="ECO:0000256" key="8">
    <source>
        <dbReference type="ARBA" id="ARBA00022679"/>
    </source>
</evidence>
<dbReference type="FunFam" id="3.40.630.10:FF:000029">
    <property type="entry name" value="Glutaminyl-peptide cyclotransferase"/>
    <property type="match status" value="1"/>
</dbReference>
<dbReference type="EC" id="2.3.2.5" evidence="5"/>
<keyword evidence="12 17" id="KW-1133">Transmembrane helix</keyword>
<feature type="transmembrane region" description="Helical" evidence="17">
    <location>
        <begin position="557"/>
        <end position="577"/>
    </location>
</feature>
<dbReference type="InterPro" id="IPR040234">
    <property type="entry name" value="QC/QCL"/>
</dbReference>
<dbReference type="Gene3D" id="1.20.1250.20">
    <property type="entry name" value="MFS general substrate transporter like domains"/>
    <property type="match status" value="1"/>
</dbReference>
<reference evidence="20" key="1">
    <citation type="submission" date="2014-03" db="EMBL/GenBank/DDBJ databases">
        <authorList>
            <person name="Aksoy S."/>
            <person name="Warren W."/>
            <person name="Wilson R.K."/>
        </authorList>
    </citation>
    <scope>NUCLEOTIDE SEQUENCE [LARGE SCALE GENOMIC DNA]</scope>
    <source>
        <strain evidence="20">IAEA</strain>
    </source>
</reference>
<evidence type="ECO:0000256" key="2">
    <source>
        <dbReference type="ARBA" id="ARBA00004141"/>
    </source>
</evidence>
<dbReference type="STRING" id="37001.A0A1A9WFE2"/>
<sequence length="956" mass="107247">MTSNQGRSKDINGFANAAFVTDGEYSTTSIIRRKSGNANNLQLETQTVVDGAGNGSNNGCNAGGGNGAINSQLMDFDDILPLIGEFGRYQKLLFLCMIPFAFFVAFVYFSQIFLTLIPDQHWCTVPALNTLPLQERLALSIPRIDGEYSNCLMYNVNYTDLLAKGVRAADPSWPTISCLHGWSYNTSEIPYSTIGTEGNWVCDKAAYPTYAQSIFFLGAICGGLLFGWVADKFGRIPSLIGCNLVGFVAGITTAFVTNFWQFALMRFFVGFAFDNCFTMMYILVLEYVGPRYRTFVANMSIAIFFTLASCILPWIAYYLGNWQLFALVTSAPLILAIFTPFLIPESARWLVSQGKIEKAVSVLKRLEKMNGKHVPAETYQIFADNCLKLRQEDNKQDSYSVLDLFKTPRLRRTTILLILIWMSISLVFDGHVRNVGSLGLDIFFTFTVACFTEFPADTVLTLILDKFGRRWLACSSMVLSGVFSLLATIVPLGLYSASLAIVGRFFINISYNIGLQYAAEILPTVVRAQGVAFIHIMGYVATIIAPFVVYLANISPVLPLIILGLLGIAGGLISLLLPETLDHDLPQTLGDGEEFGRGQSIWDFPCLAKKIDEVDDMEQRPQYFVRSTQNGASLRASTRGELSYIELQTHREPLLWSDDNRHFNETLTAIMRPRVVGSVGHKEVQNFIINELKELGFYVETDKFSEIVPVLGNLTFVNVVGVVNPEASDFLALACHYDSKYFPDIPNFVGATDSAVPCATLLNTAKTLKSYLVGDFKNRQDLGLMLIFFDGEEAFQSWSETDSIYGSKHLARKLSTASDVSAKRHIDRIEVLILLDLLGSAPQKFYSFYQNTDSLLNALTNIERNLMKSKQLEGHNFMFFSRRTQHMIEDDHLPFLEEKVPILHLIPVPFPKYWHTAGDDAGSLHWPTIRNFNNIFRIFVYEYLENQNEKLNFRLL</sequence>
<dbReference type="InterPro" id="IPR037457">
    <property type="entry name" value="M28_QC"/>
</dbReference>
<feature type="transmembrane region" description="Helical" evidence="17">
    <location>
        <begin position="92"/>
        <end position="114"/>
    </location>
</feature>
<feature type="transmembrane region" description="Helical" evidence="17">
    <location>
        <begin position="413"/>
        <end position="430"/>
    </location>
</feature>
<dbReference type="CDD" id="cd17317">
    <property type="entry name" value="MFS_SLC22"/>
    <property type="match status" value="1"/>
</dbReference>
<evidence type="ECO:0000256" key="13">
    <source>
        <dbReference type="ARBA" id="ARBA00023136"/>
    </source>
</evidence>
<keyword evidence="13 17" id="KW-0472">Membrane</keyword>
<dbReference type="Gene3D" id="3.40.630.10">
    <property type="entry name" value="Zn peptidases"/>
    <property type="match status" value="1"/>
</dbReference>
<keyword evidence="14" id="KW-1015">Disulfide bond</keyword>
<feature type="transmembrane region" description="Helical" evidence="17">
    <location>
        <begin position="471"/>
        <end position="495"/>
    </location>
</feature>
<feature type="transmembrane region" description="Helical" evidence="17">
    <location>
        <begin position="242"/>
        <end position="261"/>
    </location>
</feature>
<dbReference type="GO" id="GO:0016603">
    <property type="term" value="F:glutaminyl-peptide cyclotransferase activity"/>
    <property type="evidence" value="ECO:0007669"/>
    <property type="project" value="UniProtKB-EC"/>
</dbReference>
<evidence type="ECO:0000256" key="5">
    <source>
        <dbReference type="ARBA" id="ARBA00012012"/>
    </source>
</evidence>
<comment type="subcellular location">
    <subcellularLocation>
        <location evidence="2">Membrane</location>
        <topology evidence="2">Multi-pass membrane protein</topology>
    </subcellularLocation>
    <subcellularLocation>
        <location evidence="3">Secreted</location>
    </subcellularLocation>
</comment>
<dbReference type="PANTHER" id="PTHR12283:SF6">
    <property type="entry name" value="GLUTAMINYL-PEPTIDE CYCLOTRANSFERASE-RELATED"/>
    <property type="match status" value="1"/>
</dbReference>
<name>A0A1A9WFE2_9MUSC</name>
<evidence type="ECO:0000256" key="11">
    <source>
        <dbReference type="ARBA" id="ARBA00022833"/>
    </source>
</evidence>
<feature type="transmembrane region" description="Helical" evidence="17">
    <location>
        <begin position="442"/>
        <end position="464"/>
    </location>
</feature>
<evidence type="ECO:0000256" key="9">
    <source>
        <dbReference type="ARBA" id="ARBA00022692"/>
    </source>
</evidence>
<keyword evidence="11" id="KW-0862">Zinc</keyword>
<dbReference type="InterPro" id="IPR020846">
    <property type="entry name" value="MFS_dom"/>
</dbReference>
<evidence type="ECO:0000313" key="19">
    <source>
        <dbReference type="EnsemblMetazoa" id="GBRI017662-PA"/>
    </source>
</evidence>
<feature type="transmembrane region" description="Helical" evidence="17">
    <location>
        <begin position="210"/>
        <end position="230"/>
    </location>
</feature>
<feature type="transmembrane region" description="Helical" evidence="17">
    <location>
        <begin position="531"/>
        <end position="551"/>
    </location>
</feature>
<keyword evidence="9 17" id="KW-0812">Transmembrane</keyword>
<dbReference type="GO" id="GO:0008270">
    <property type="term" value="F:zinc ion binding"/>
    <property type="evidence" value="ECO:0007669"/>
    <property type="project" value="TreeGrafter"/>
</dbReference>
<organism evidence="19 20">
    <name type="scientific">Glossina brevipalpis</name>
    <dbReference type="NCBI Taxonomy" id="37001"/>
    <lineage>
        <taxon>Eukaryota</taxon>
        <taxon>Metazoa</taxon>
        <taxon>Ecdysozoa</taxon>
        <taxon>Arthropoda</taxon>
        <taxon>Hexapoda</taxon>
        <taxon>Insecta</taxon>
        <taxon>Pterygota</taxon>
        <taxon>Neoptera</taxon>
        <taxon>Endopterygota</taxon>
        <taxon>Diptera</taxon>
        <taxon>Brachycera</taxon>
        <taxon>Muscomorpha</taxon>
        <taxon>Hippoboscoidea</taxon>
        <taxon>Glossinidae</taxon>
        <taxon>Glossina</taxon>
    </lineage>
</organism>
<dbReference type="Pfam" id="PF00083">
    <property type="entry name" value="Sugar_tr"/>
    <property type="match status" value="1"/>
</dbReference>
<dbReference type="InterPro" id="IPR007484">
    <property type="entry name" value="Peptidase_M28"/>
</dbReference>
<dbReference type="EnsemblMetazoa" id="GBRI017662-RA">
    <property type="protein sequence ID" value="GBRI017662-PA"/>
    <property type="gene ID" value="GBRI017662"/>
</dbReference>
<evidence type="ECO:0000256" key="7">
    <source>
        <dbReference type="ARBA" id="ARBA00022525"/>
    </source>
</evidence>
<evidence type="ECO:0000256" key="15">
    <source>
        <dbReference type="ARBA" id="ARBA00023315"/>
    </source>
</evidence>
<dbReference type="GO" id="GO:0016020">
    <property type="term" value="C:membrane"/>
    <property type="evidence" value="ECO:0007669"/>
    <property type="project" value="UniProtKB-SubCell"/>
</dbReference>
<dbReference type="SUPFAM" id="SSF53187">
    <property type="entry name" value="Zn-dependent exopeptidases"/>
    <property type="match status" value="1"/>
</dbReference>
<evidence type="ECO:0000256" key="16">
    <source>
        <dbReference type="ARBA" id="ARBA00057903"/>
    </source>
</evidence>
<keyword evidence="20" id="KW-1185">Reference proteome</keyword>
<evidence type="ECO:0000313" key="20">
    <source>
        <dbReference type="Proteomes" id="UP000091820"/>
    </source>
</evidence>
<keyword evidence="8" id="KW-0808">Transferase</keyword>
<dbReference type="GO" id="GO:0022857">
    <property type="term" value="F:transmembrane transporter activity"/>
    <property type="evidence" value="ECO:0007669"/>
    <property type="project" value="InterPro"/>
</dbReference>
<dbReference type="Proteomes" id="UP000091820">
    <property type="component" value="Unassembled WGS sequence"/>
</dbReference>
<comment type="function">
    <text evidence="16">Acts as a glutaminyl-peptide cyclotransferase. Responsible for the biosynthesis of pyroglutamyl peptides. Might be more efficient in the conversion of tri and tetrapeptides in vitro. Might have a relative preference for substrates containing hydrophobic amino acids in vitro.</text>
</comment>
<evidence type="ECO:0000256" key="10">
    <source>
        <dbReference type="ARBA" id="ARBA00022723"/>
    </source>
</evidence>
<evidence type="ECO:0000256" key="6">
    <source>
        <dbReference type="ARBA" id="ARBA00016861"/>
    </source>
</evidence>
<dbReference type="GO" id="GO:0005576">
    <property type="term" value="C:extracellular region"/>
    <property type="evidence" value="ECO:0007669"/>
    <property type="project" value="UniProtKB-SubCell"/>
</dbReference>